<keyword evidence="2" id="KW-1133">Transmembrane helix</keyword>
<reference evidence="3 4" key="1">
    <citation type="submission" date="2017-11" db="EMBL/GenBank/DDBJ databases">
        <title>De-novo sequencing of pomegranate (Punica granatum L.) genome.</title>
        <authorList>
            <person name="Akparov Z."/>
            <person name="Amiraslanov A."/>
            <person name="Hajiyeva S."/>
            <person name="Abbasov M."/>
            <person name="Kaur K."/>
            <person name="Hamwieh A."/>
            <person name="Solovyev V."/>
            <person name="Salamov A."/>
            <person name="Braich B."/>
            <person name="Kosarev P."/>
            <person name="Mahmoud A."/>
            <person name="Hajiyev E."/>
            <person name="Babayeva S."/>
            <person name="Izzatullayeva V."/>
            <person name="Mammadov A."/>
            <person name="Mammadov A."/>
            <person name="Sharifova S."/>
            <person name="Ojaghi J."/>
            <person name="Eynullazada K."/>
            <person name="Bayramov B."/>
            <person name="Abdulazimova A."/>
            <person name="Shahmuradov I."/>
        </authorList>
    </citation>
    <scope>NUCLEOTIDE SEQUENCE [LARGE SCALE GENOMIC DNA]</scope>
    <source>
        <strain evidence="4">cv. AG2017</strain>
        <tissue evidence="3">Leaf</tissue>
    </source>
</reference>
<evidence type="ECO:0000256" key="2">
    <source>
        <dbReference type="SAM" id="Phobius"/>
    </source>
</evidence>
<dbReference type="AlphaFoldDB" id="A0A2I0I2K2"/>
<dbReference type="EMBL" id="PGOL01004197">
    <property type="protein sequence ID" value="PKI38182.1"/>
    <property type="molecule type" value="Genomic_DNA"/>
</dbReference>
<proteinExistence type="predicted"/>
<comment type="caution">
    <text evidence="3">The sequence shown here is derived from an EMBL/GenBank/DDBJ whole genome shotgun (WGS) entry which is preliminary data.</text>
</comment>
<gene>
    <name evidence="3" type="ORF">CRG98_041435</name>
</gene>
<accession>A0A2I0I2K2</accession>
<keyword evidence="2" id="KW-0812">Transmembrane</keyword>
<organism evidence="3 4">
    <name type="scientific">Punica granatum</name>
    <name type="common">Pomegranate</name>
    <dbReference type="NCBI Taxonomy" id="22663"/>
    <lineage>
        <taxon>Eukaryota</taxon>
        <taxon>Viridiplantae</taxon>
        <taxon>Streptophyta</taxon>
        <taxon>Embryophyta</taxon>
        <taxon>Tracheophyta</taxon>
        <taxon>Spermatophyta</taxon>
        <taxon>Magnoliopsida</taxon>
        <taxon>eudicotyledons</taxon>
        <taxon>Gunneridae</taxon>
        <taxon>Pentapetalae</taxon>
        <taxon>rosids</taxon>
        <taxon>malvids</taxon>
        <taxon>Myrtales</taxon>
        <taxon>Lythraceae</taxon>
        <taxon>Punica</taxon>
    </lineage>
</organism>
<keyword evidence="4" id="KW-1185">Reference proteome</keyword>
<evidence type="ECO:0000256" key="1">
    <source>
        <dbReference type="SAM" id="MobiDB-lite"/>
    </source>
</evidence>
<dbReference type="Proteomes" id="UP000233551">
    <property type="component" value="Unassembled WGS sequence"/>
</dbReference>
<evidence type="ECO:0000313" key="4">
    <source>
        <dbReference type="Proteomes" id="UP000233551"/>
    </source>
</evidence>
<keyword evidence="2" id="KW-0472">Membrane</keyword>
<feature type="transmembrane region" description="Helical" evidence="2">
    <location>
        <begin position="12"/>
        <end position="31"/>
    </location>
</feature>
<sequence length="104" mass="11990">MSPDQISGNAEAVLWTMATLAASFMLIRSIVNDFLPNEVRVYRLDRAEHIPMVFNSYLPFLMKKSRVIQEEFKAVKLYTTDYQGRNTKKCGHPQPPDDIPDPHH</sequence>
<name>A0A2I0I2K2_PUNGR</name>
<feature type="region of interest" description="Disordered" evidence="1">
    <location>
        <begin position="84"/>
        <end position="104"/>
    </location>
</feature>
<protein>
    <submittedName>
        <fullName evidence="3">Uncharacterized protein</fullName>
    </submittedName>
</protein>
<evidence type="ECO:0000313" key="3">
    <source>
        <dbReference type="EMBL" id="PKI38182.1"/>
    </source>
</evidence>